<evidence type="ECO:0000256" key="7">
    <source>
        <dbReference type="HAMAP-Rule" id="MF_01416"/>
    </source>
</evidence>
<comment type="subcellular location">
    <subcellularLocation>
        <location evidence="7">Cell membrane</location>
        <topology evidence="7">Peripheral membrane protein</topology>
    </subcellularLocation>
    <subcellularLocation>
        <location evidence="1">Membrane</location>
    </subcellularLocation>
</comment>
<evidence type="ECO:0000313" key="9">
    <source>
        <dbReference type="Proteomes" id="UP000595564"/>
    </source>
</evidence>
<comment type="function">
    <text evidence="7">F(1)F(0) ATP synthase produces ATP from ADP in the presence of a proton or sodium gradient. F-type ATPases consist of two structural domains, F(1) containing the extramembraneous catalytic core and F(0) containing the membrane proton channel, linked together by a central stalk and a peripheral stalk. During catalysis, ATP synthesis in the catalytic domain of F(1) is coupled via a rotary mechanism of the central stalk subunits to proton translocation.</text>
</comment>
<name>A0A7R6SZ71_9BACT</name>
<dbReference type="Proteomes" id="UP000595564">
    <property type="component" value="Chromosome"/>
</dbReference>
<comment type="function">
    <text evidence="7">This protein is part of the stalk that links CF(0) to CF(1). It either transmits conformational changes from CF(0) to CF(1) or is implicated in proton conduction.</text>
</comment>
<evidence type="ECO:0000256" key="3">
    <source>
        <dbReference type="ARBA" id="ARBA00022781"/>
    </source>
</evidence>
<protein>
    <recommendedName>
        <fullName evidence="7">ATP synthase subunit delta</fullName>
    </recommendedName>
    <alternativeName>
        <fullName evidence="7">ATP synthase F(1) sector subunit delta</fullName>
    </alternativeName>
    <alternativeName>
        <fullName evidence="7">F-type ATPase subunit delta</fullName>
        <shortName evidence="7">F-ATPase subunit delta</shortName>
    </alternativeName>
</protein>
<dbReference type="EMBL" id="AP017470">
    <property type="protein sequence ID" value="BBB32520.1"/>
    <property type="molecule type" value="Genomic_DNA"/>
</dbReference>
<keyword evidence="9" id="KW-1185">Reference proteome</keyword>
<keyword evidence="7" id="KW-0139">CF(1)</keyword>
<reference evidence="8 9" key="1">
    <citation type="journal article" date="2012" name="Extremophiles">
        <title>Thermotomaculum hydrothermale gen. nov., sp. nov., a novel heterotrophic thermophile within the phylum Acidobacteria from a deep-sea hydrothermal vent chimney in the Southern Okinawa Trough.</title>
        <authorList>
            <person name="Izumi H."/>
            <person name="Nunoura T."/>
            <person name="Miyazaki M."/>
            <person name="Mino S."/>
            <person name="Toki T."/>
            <person name="Takai K."/>
            <person name="Sako Y."/>
            <person name="Sawabe T."/>
            <person name="Nakagawa S."/>
        </authorList>
    </citation>
    <scope>NUCLEOTIDE SEQUENCE [LARGE SCALE GENOMIC DNA]</scope>
    <source>
        <strain evidence="8 9">AC55</strain>
    </source>
</reference>
<evidence type="ECO:0000313" key="8">
    <source>
        <dbReference type="EMBL" id="BBB32520.1"/>
    </source>
</evidence>
<gene>
    <name evidence="7 8" type="primary">atpH</name>
    <name evidence="8" type="ORF">TTHT_0968</name>
</gene>
<dbReference type="GO" id="GO:0046933">
    <property type="term" value="F:proton-transporting ATP synthase activity, rotational mechanism"/>
    <property type="evidence" value="ECO:0007669"/>
    <property type="project" value="UniProtKB-UniRule"/>
</dbReference>
<dbReference type="PRINTS" id="PR00125">
    <property type="entry name" value="ATPASEDELTA"/>
</dbReference>
<keyword evidence="7" id="KW-1003">Cell membrane</keyword>
<dbReference type="PANTHER" id="PTHR11910">
    <property type="entry name" value="ATP SYNTHASE DELTA CHAIN"/>
    <property type="match status" value="1"/>
</dbReference>
<comment type="similarity">
    <text evidence="7">Belongs to the ATPase delta chain family.</text>
</comment>
<dbReference type="HAMAP" id="MF_01416">
    <property type="entry name" value="ATP_synth_delta_bact"/>
    <property type="match status" value="1"/>
</dbReference>
<keyword evidence="3 7" id="KW-0375">Hydrogen ion transport</keyword>
<accession>A0A7R6SZ71</accession>
<dbReference type="RefSeq" id="WP_201328870.1">
    <property type="nucleotide sequence ID" value="NZ_AP017470.1"/>
</dbReference>
<evidence type="ECO:0000256" key="2">
    <source>
        <dbReference type="ARBA" id="ARBA00022448"/>
    </source>
</evidence>
<dbReference type="SUPFAM" id="SSF47928">
    <property type="entry name" value="N-terminal domain of the delta subunit of the F1F0-ATP synthase"/>
    <property type="match status" value="1"/>
</dbReference>
<keyword evidence="5 7" id="KW-0472">Membrane</keyword>
<evidence type="ECO:0000256" key="1">
    <source>
        <dbReference type="ARBA" id="ARBA00004370"/>
    </source>
</evidence>
<dbReference type="KEGG" id="thyd:TTHT_0968"/>
<dbReference type="InterPro" id="IPR000711">
    <property type="entry name" value="ATPase_OSCP/dsu"/>
</dbReference>
<evidence type="ECO:0000256" key="4">
    <source>
        <dbReference type="ARBA" id="ARBA00023065"/>
    </source>
</evidence>
<dbReference type="AlphaFoldDB" id="A0A7R6SZ71"/>
<sequence>MIEKSIVNKYAKTLSVIIAEEKKPEEVFTNFFNVVDAICKEEASVKFFQNPSISTNIKIEKLSLILDELKFKGKYKNFLLKVIKNNRFKILFYLKDATKKYLYEELGIVEVNLIVPKPISKTTEKKFIELFEKKSGKKVKLNIKVDKSIIGGVVARIGSLLIDGSVKTKIFKIKEKLTGEL</sequence>
<dbReference type="GO" id="GO:0005886">
    <property type="term" value="C:plasma membrane"/>
    <property type="evidence" value="ECO:0007669"/>
    <property type="project" value="UniProtKB-SubCell"/>
</dbReference>
<keyword evidence="6 7" id="KW-0066">ATP synthesis</keyword>
<dbReference type="NCBIfam" id="TIGR01145">
    <property type="entry name" value="ATP_synt_delta"/>
    <property type="match status" value="1"/>
</dbReference>
<organism evidence="8 9">
    <name type="scientific">Thermotomaculum hydrothermale</name>
    <dbReference type="NCBI Taxonomy" id="981385"/>
    <lineage>
        <taxon>Bacteria</taxon>
        <taxon>Pseudomonadati</taxon>
        <taxon>Acidobacteriota</taxon>
        <taxon>Holophagae</taxon>
        <taxon>Thermotomaculales</taxon>
        <taxon>Thermotomaculaceae</taxon>
        <taxon>Thermotomaculum</taxon>
    </lineage>
</organism>
<dbReference type="Gene3D" id="1.10.520.20">
    <property type="entry name" value="N-terminal domain of the delta subunit of the F1F0-ATP synthase"/>
    <property type="match status" value="1"/>
</dbReference>
<dbReference type="GO" id="GO:0045259">
    <property type="term" value="C:proton-transporting ATP synthase complex"/>
    <property type="evidence" value="ECO:0007669"/>
    <property type="project" value="UniProtKB-KW"/>
</dbReference>
<keyword evidence="2 7" id="KW-0813">Transport</keyword>
<evidence type="ECO:0000256" key="5">
    <source>
        <dbReference type="ARBA" id="ARBA00023136"/>
    </source>
</evidence>
<evidence type="ECO:0000256" key="6">
    <source>
        <dbReference type="ARBA" id="ARBA00023310"/>
    </source>
</evidence>
<dbReference type="InterPro" id="IPR026015">
    <property type="entry name" value="ATP_synth_OSCP/delta_N_sf"/>
</dbReference>
<proteinExistence type="inferred from homology"/>
<dbReference type="Pfam" id="PF00213">
    <property type="entry name" value="OSCP"/>
    <property type="match status" value="1"/>
</dbReference>
<keyword evidence="4 7" id="KW-0406">Ion transport</keyword>